<evidence type="ECO:0000256" key="7">
    <source>
        <dbReference type="NCBIfam" id="TIGR00487"/>
    </source>
</evidence>
<dbReference type="SUPFAM" id="SSF52156">
    <property type="entry name" value="Initiation factor IF2/eIF5b, domain 3"/>
    <property type="match status" value="1"/>
</dbReference>
<evidence type="ECO:0000256" key="6">
    <source>
        <dbReference type="ARBA" id="ARBA00023134"/>
    </source>
</evidence>
<evidence type="ECO:0000256" key="3">
    <source>
        <dbReference type="ARBA" id="ARBA00022540"/>
    </source>
</evidence>
<keyword evidence="5 8" id="KW-0648">Protein biosynthesis</keyword>
<dbReference type="GO" id="GO:0005737">
    <property type="term" value="C:cytoplasm"/>
    <property type="evidence" value="ECO:0007669"/>
    <property type="project" value="UniProtKB-UniRule"/>
</dbReference>
<dbReference type="Gene3D" id="2.40.30.10">
    <property type="entry name" value="Translation factors"/>
    <property type="match status" value="2"/>
</dbReference>
<dbReference type="InterPro" id="IPR015760">
    <property type="entry name" value="TIF_IF2"/>
</dbReference>
<dbReference type="InterPro" id="IPR036925">
    <property type="entry name" value="TIF_IF2_dom3_sf"/>
</dbReference>
<protein>
    <recommendedName>
        <fullName evidence="2 7">Translation initiation factor IF-2</fullName>
    </recommendedName>
</protein>
<keyword evidence="6" id="KW-0342">GTP-binding</keyword>
<dbReference type="Pfam" id="PF11987">
    <property type="entry name" value="IF-2"/>
    <property type="match status" value="1"/>
</dbReference>
<dbReference type="Pfam" id="PF22042">
    <property type="entry name" value="EF-G_D2"/>
    <property type="match status" value="1"/>
</dbReference>
<dbReference type="InterPro" id="IPR000178">
    <property type="entry name" value="TF_IF2_bacterial-like"/>
</dbReference>
<dbReference type="InterPro" id="IPR027417">
    <property type="entry name" value="P-loop_NTPase"/>
</dbReference>
<comment type="function">
    <text evidence="8">One of the essential components for the initiation of protein synthesis. Protects formylmethionyl-tRNA from spontaneous hydrolysis and promotes its binding to the 30S ribosomal subunits. Also involved in the hydrolysis of GTP during the formation of the 70S ribosomal complex.</text>
</comment>
<dbReference type="STRING" id="1576480.XU08_C0001G0157"/>
<dbReference type="InterPro" id="IPR023115">
    <property type="entry name" value="TIF_IF2_dom3"/>
</dbReference>
<dbReference type="EMBL" id="LDXK01000001">
    <property type="protein sequence ID" value="KRT67747.1"/>
    <property type="molecule type" value="Genomic_DNA"/>
</dbReference>
<dbReference type="PANTHER" id="PTHR43381">
    <property type="entry name" value="TRANSLATION INITIATION FACTOR IF-2-RELATED"/>
    <property type="match status" value="1"/>
</dbReference>
<dbReference type="InterPro" id="IPR009000">
    <property type="entry name" value="Transl_B-barrel_sf"/>
</dbReference>
<dbReference type="FunFam" id="3.40.50.10050:FF:000001">
    <property type="entry name" value="Translation initiation factor IF-2"/>
    <property type="match status" value="1"/>
</dbReference>
<dbReference type="GO" id="GO:0003924">
    <property type="term" value="F:GTPase activity"/>
    <property type="evidence" value="ECO:0007669"/>
    <property type="project" value="InterPro"/>
</dbReference>
<evidence type="ECO:0000256" key="2">
    <source>
        <dbReference type="ARBA" id="ARBA00020675"/>
    </source>
</evidence>
<organism evidence="10 11">
    <name type="scientific">candidate division WWE3 bacterium CSP1-7</name>
    <dbReference type="NCBI Taxonomy" id="1576480"/>
    <lineage>
        <taxon>Bacteria</taxon>
        <taxon>Katanobacteria</taxon>
    </lineage>
</organism>
<dbReference type="InterPro" id="IPR053905">
    <property type="entry name" value="EF-G-like_DII"/>
</dbReference>
<comment type="caution">
    <text evidence="10">The sequence shown here is derived from an EMBL/GenBank/DDBJ whole genome shotgun (WGS) entry which is preliminary data.</text>
</comment>
<gene>
    <name evidence="10" type="primary">infB</name>
    <name evidence="10" type="ORF">XU08_C0001G0157</name>
</gene>
<evidence type="ECO:0000256" key="5">
    <source>
        <dbReference type="ARBA" id="ARBA00022917"/>
    </source>
</evidence>
<dbReference type="GO" id="GO:0005525">
    <property type="term" value="F:GTP binding"/>
    <property type="evidence" value="ECO:0007669"/>
    <property type="project" value="UniProtKB-KW"/>
</dbReference>
<feature type="domain" description="Tr-type G" evidence="9">
    <location>
        <begin position="17"/>
        <end position="188"/>
    </location>
</feature>
<evidence type="ECO:0000313" key="10">
    <source>
        <dbReference type="EMBL" id="KRT67747.1"/>
    </source>
</evidence>
<dbReference type="Gene3D" id="3.40.50.10050">
    <property type="entry name" value="Translation initiation factor IF- 2, domain 3"/>
    <property type="match status" value="1"/>
</dbReference>
<dbReference type="AlphaFoldDB" id="A0A0T5ZY58"/>
<dbReference type="NCBIfam" id="TIGR00487">
    <property type="entry name" value="IF-2"/>
    <property type="match status" value="1"/>
</dbReference>
<evidence type="ECO:0000313" key="11">
    <source>
        <dbReference type="Proteomes" id="UP000051297"/>
    </source>
</evidence>
<proteinExistence type="inferred from homology"/>
<keyword evidence="3 8" id="KW-0396">Initiation factor</keyword>
<dbReference type="InterPro" id="IPR005225">
    <property type="entry name" value="Small_GTP-bd"/>
</dbReference>
<dbReference type="GO" id="GO:0003743">
    <property type="term" value="F:translation initiation factor activity"/>
    <property type="evidence" value="ECO:0007669"/>
    <property type="project" value="UniProtKB-UniRule"/>
</dbReference>
<dbReference type="Proteomes" id="UP000051297">
    <property type="component" value="Unassembled WGS sequence"/>
</dbReference>
<evidence type="ECO:0000259" key="9">
    <source>
        <dbReference type="PROSITE" id="PS51722"/>
    </source>
</evidence>
<evidence type="ECO:0000256" key="4">
    <source>
        <dbReference type="ARBA" id="ARBA00022741"/>
    </source>
</evidence>
<dbReference type="PROSITE" id="PS51722">
    <property type="entry name" value="G_TR_2"/>
    <property type="match status" value="1"/>
</dbReference>
<dbReference type="NCBIfam" id="TIGR00231">
    <property type="entry name" value="small_GTP"/>
    <property type="match status" value="1"/>
</dbReference>
<dbReference type="SUPFAM" id="SSF52540">
    <property type="entry name" value="P-loop containing nucleoside triphosphate hydrolases"/>
    <property type="match status" value="1"/>
</dbReference>
<keyword evidence="4" id="KW-0547">Nucleotide-binding</keyword>
<name>A0A0T5ZY58_UNCKA</name>
<dbReference type="PANTHER" id="PTHR43381:SF5">
    <property type="entry name" value="TR-TYPE G DOMAIN-CONTAINING PROTEIN"/>
    <property type="match status" value="1"/>
</dbReference>
<dbReference type="Gene3D" id="3.40.50.300">
    <property type="entry name" value="P-loop containing nucleotide triphosphate hydrolases"/>
    <property type="match status" value="1"/>
</dbReference>
<dbReference type="FunFam" id="3.40.50.300:FF:000019">
    <property type="entry name" value="Translation initiation factor IF-2"/>
    <property type="match status" value="1"/>
</dbReference>
<evidence type="ECO:0000256" key="8">
    <source>
        <dbReference type="RuleBase" id="RU000644"/>
    </source>
</evidence>
<dbReference type="Pfam" id="PF00009">
    <property type="entry name" value="GTP_EFTU"/>
    <property type="match status" value="1"/>
</dbReference>
<dbReference type="CDD" id="cd01887">
    <property type="entry name" value="IF2_eIF5B"/>
    <property type="match status" value="1"/>
</dbReference>
<comment type="similarity">
    <text evidence="1 8">Belongs to the TRAFAC class translation factor GTPase superfamily. Classic translation factor GTPase family. IF-2 subfamily.</text>
</comment>
<dbReference type="InterPro" id="IPR000795">
    <property type="entry name" value="T_Tr_GTP-bd_dom"/>
</dbReference>
<sequence>MSKKQLNPKNQKANAATRPPVVVVLGHIDHGKTSLLDSIRKTAVAAKEAGGITQKIGAYQITESSGRRITFIDTPGHEAFSKMRQRGAGVADLAVLVVAANDGVKPQTVEAIAHAKAAGVPLVVAINKVDLASPQDVAKVKGQLAKEDVIVEDQGGKIPAVAVSATTGAGVPELLEIIGLSADMLELKEETGGEPEAVVIESLLSSQQGPLATLIVKKGTFKIGDQIFAGEASGKIKALVDDTGQRIASAGPGTPVQVLGFSEVPPVGALVTRLSAPTSGVASPKAVTNQPVNPAAEPTTSLNVVLRADTQGSLEAVEVPLANLEAGGKGINFLLKSIGPVSDSDVRLAAAAKGVILGFNVPTGSSARKLADDLGVGVRSFPIIYELLEAAEKLLSGAQVLAEEKKAPEAEVLATFTLHSGDIVAGVKVLNGKFKYRDRIKVFREGSEEEVHQGKVRGLKVGKDEVQEVKTGQEAGVLVKPDFEFKKGDRIVVS</sequence>
<accession>A0A0T5ZY58</accession>
<reference evidence="10 11" key="1">
    <citation type="submission" date="2015-05" db="EMBL/GenBank/DDBJ databases">
        <title>Critical biogeochemical functions in the subsurface are associated with bacteria from new phyla and little studied lineages.</title>
        <authorList>
            <person name="Hug L.A."/>
            <person name="Thomas B.C."/>
            <person name="Sharon I."/>
            <person name="Brown C.T."/>
            <person name="Sharma R."/>
            <person name="Hettich R.L."/>
            <person name="Wilkins M.J."/>
            <person name="Williams K.H."/>
            <person name="Singh A."/>
            <person name="Banfield J.F."/>
        </authorList>
    </citation>
    <scope>NUCLEOTIDE SEQUENCE [LARGE SCALE GENOMIC DNA]</scope>
    <source>
        <strain evidence="10">CSP1-7</strain>
    </source>
</reference>
<dbReference type="PATRIC" id="fig|1576480.3.peg.157"/>
<dbReference type="SUPFAM" id="SSF50447">
    <property type="entry name" value="Translation proteins"/>
    <property type="match status" value="2"/>
</dbReference>
<evidence type="ECO:0000256" key="1">
    <source>
        <dbReference type="ARBA" id="ARBA00007733"/>
    </source>
</evidence>